<reference evidence="1 2" key="1">
    <citation type="submission" date="2019-05" db="EMBL/GenBank/DDBJ databases">
        <title>Nesterenkonia sp. GY239, isolated from the Southern Atlantic Ocean.</title>
        <authorList>
            <person name="Zhang G."/>
        </authorList>
    </citation>
    <scope>NUCLEOTIDE SEQUENCE [LARGE SCALE GENOMIC DNA]</scope>
    <source>
        <strain evidence="1 2">GY239</strain>
    </source>
</reference>
<proteinExistence type="predicted"/>
<dbReference type="Proteomes" id="UP000306544">
    <property type="component" value="Unassembled WGS sequence"/>
</dbReference>
<evidence type="ECO:0000313" key="2">
    <source>
        <dbReference type="Proteomes" id="UP000306544"/>
    </source>
</evidence>
<organism evidence="1 2">
    <name type="scientific">Nesterenkonia sphaerica</name>
    <dbReference type="NCBI Taxonomy" id="1804988"/>
    <lineage>
        <taxon>Bacteria</taxon>
        <taxon>Bacillati</taxon>
        <taxon>Actinomycetota</taxon>
        <taxon>Actinomycetes</taxon>
        <taxon>Micrococcales</taxon>
        <taxon>Micrococcaceae</taxon>
        <taxon>Nesterenkonia</taxon>
    </lineage>
</organism>
<protein>
    <submittedName>
        <fullName evidence="1">Uncharacterized protein</fullName>
    </submittedName>
</protein>
<keyword evidence="2" id="KW-1185">Reference proteome</keyword>
<gene>
    <name evidence="1" type="ORF">FEF27_11055</name>
</gene>
<sequence>MGERMPEAQAQALQEATVSITGWDAAMVERIAAHTGYTVENLKSAAVSTGLHRIADVNGVPKLIVDHPWARPDR</sequence>
<dbReference type="RefSeq" id="WP_138170935.1">
    <property type="nucleotide sequence ID" value="NZ_VAWA01000017.1"/>
</dbReference>
<name>A0A5R9A2N4_9MICC</name>
<accession>A0A5R9A2N4</accession>
<comment type="caution">
    <text evidence="1">The sequence shown here is derived from an EMBL/GenBank/DDBJ whole genome shotgun (WGS) entry which is preliminary data.</text>
</comment>
<dbReference type="AlphaFoldDB" id="A0A5R9A2N4"/>
<evidence type="ECO:0000313" key="1">
    <source>
        <dbReference type="EMBL" id="TLP72959.1"/>
    </source>
</evidence>
<dbReference type="EMBL" id="VAWA01000017">
    <property type="protein sequence ID" value="TLP72959.1"/>
    <property type="molecule type" value="Genomic_DNA"/>
</dbReference>